<dbReference type="AlphaFoldDB" id="A0A2R4C576"/>
<dbReference type="KEGG" id="masz:C9I28_02540"/>
<sequence>MRYISRLKGPVMFTLPAELFYVTRTLLEGQLARSNALARTAFDSGASLFDVNANLAREQLAAATAASNQLLFVRDPQDLIGLAAVQSHQALNRVHAYGRGMAGVASDLNTRLGELGKDFAGTLSRTSIE</sequence>
<reference evidence="2 3" key="1">
    <citation type="submission" date="2018-03" db="EMBL/GenBank/DDBJ databases">
        <title>Massilia armeniaca sp. nov., isolated from desert soil.</title>
        <authorList>
            <person name="Huang H."/>
            <person name="Ren M."/>
        </authorList>
    </citation>
    <scope>NUCLEOTIDE SEQUENCE [LARGE SCALE GENOMIC DNA]</scope>
    <source>
        <strain evidence="2 3">ZMN-3</strain>
    </source>
</reference>
<protein>
    <recommendedName>
        <fullName evidence="1">Phasin domain-containing protein</fullName>
    </recommendedName>
</protein>
<organism evidence="2 3">
    <name type="scientific">Pseudoduganella armeniaca</name>
    <dbReference type="NCBI Taxonomy" id="2072590"/>
    <lineage>
        <taxon>Bacteria</taxon>
        <taxon>Pseudomonadati</taxon>
        <taxon>Pseudomonadota</taxon>
        <taxon>Betaproteobacteria</taxon>
        <taxon>Burkholderiales</taxon>
        <taxon>Oxalobacteraceae</taxon>
        <taxon>Telluria group</taxon>
        <taxon>Pseudoduganella</taxon>
    </lineage>
</organism>
<name>A0A2R4C576_9BURK</name>
<feature type="domain" description="Phasin" evidence="1">
    <location>
        <begin position="28"/>
        <end position="115"/>
    </location>
</feature>
<evidence type="ECO:0000313" key="3">
    <source>
        <dbReference type="Proteomes" id="UP000240505"/>
    </source>
</evidence>
<proteinExistence type="predicted"/>
<evidence type="ECO:0000259" key="1">
    <source>
        <dbReference type="Pfam" id="PF09361"/>
    </source>
</evidence>
<dbReference type="Pfam" id="PF09361">
    <property type="entry name" value="Phasin_2"/>
    <property type="match status" value="1"/>
</dbReference>
<evidence type="ECO:0000313" key="2">
    <source>
        <dbReference type="EMBL" id="AVR94721.1"/>
    </source>
</evidence>
<accession>A0A2R4C576</accession>
<dbReference type="EMBL" id="CP028324">
    <property type="protein sequence ID" value="AVR94721.1"/>
    <property type="molecule type" value="Genomic_DNA"/>
</dbReference>
<dbReference type="Proteomes" id="UP000240505">
    <property type="component" value="Chromosome"/>
</dbReference>
<dbReference type="InterPro" id="IPR018968">
    <property type="entry name" value="Phasin"/>
</dbReference>
<keyword evidence="3" id="KW-1185">Reference proteome</keyword>
<gene>
    <name evidence="2" type="ORF">C9I28_02540</name>
</gene>